<reference evidence="2 3" key="1">
    <citation type="submission" date="2021-05" db="EMBL/GenBank/DDBJ databases">
        <title>Genome Assembly of Synthetic Allotetraploid Brassica napus Reveals Homoeologous Exchanges between Subgenomes.</title>
        <authorList>
            <person name="Davis J.T."/>
        </authorList>
    </citation>
    <scope>NUCLEOTIDE SEQUENCE [LARGE SCALE GENOMIC DNA]</scope>
    <source>
        <strain evidence="3">cv. Da-Ae</strain>
        <tissue evidence="2">Seedling</tissue>
    </source>
</reference>
<evidence type="ECO:0000313" key="3">
    <source>
        <dbReference type="Proteomes" id="UP000824890"/>
    </source>
</evidence>
<evidence type="ECO:0000259" key="1">
    <source>
        <dbReference type="Pfam" id="PF23310"/>
    </source>
</evidence>
<comment type="caution">
    <text evidence="2">The sequence shown here is derived from an EMBL/GenBank/DDBJ whole genome shotgun (WGS) entry which is preliminary data.</text>
</comment>
<dbReference type="Proteomes" id="UP000824890">
    <property type="component" value="Unassembled WGS sequence"/>
</dbReference>
<dbReference type="PANTHER" id="PTHR33784">
    <property type="entry name" value="OS05G0482100 PROTEIN"/>
    <property type="match status" value="1"/>
</dbReference>
<keyword evidence="3" id="KW-1185">Reference proteome</keyword>
<gene>
    <name evidence="2" type="ORF">HID58_094439</name>
</gene>
<feature type="domain" description="At2g35280-like TPR" evidence="1">
    <location>
        <begin position="118"/>
        <end position="188"/>
    </location>
</feature>
<dbReference type="InterPro" id="IPR057136">
    <property type="entry name" value="At2g35280_TPR_dom"/>
</dbReference>
<accession>A0ABQ7X7D6</accession>
<organism evidence="2 3">
    <name type="scientific">Brassica napus</name>
    <name type="common">Rape</name>
    <dbReference type="NCBI Taxonomy" id="3708"/>
    <lineage>
        <taxon>Eukaryota</taxon>
        <taxon>Viridiplantae</taxon>
        <taxon>Streptophyta</taxon>
        <taxon>Embryophyta</taxon>
        <taxon>Tracheophyta</taxon>
        <taxon>Spermatophyta</taxon>
        <taxon>Magnoliopsida</taxon>
        <taxon>eudicotyledons</taxon>
        <taxon>Gunneridae</taxon>
        <taxon>Pentapetalae</taxon>
        <taxon>rosids</taxon>
        <taxon>malvids</taxon>
        <taxon>Brassicales</taxon>
        <taxon>Brassicaceae</taxon>
        <taxon>Brassiceae</taxon>
        <taxon>Brassica</taxon>
    </lineage>
</organism>
<name>A0ABQ7X7D6_BRANA</name>
<dbReference type="PANTHER" id="PTHR33784:SF51">
    <property type="entry name" value="F-BOX DOMAIN-CONTAINING PROTEIN"/>
    <property type="match status" value="1"/>
</dbReference>
<dbReference type="InterPro" id="IPR040338">
    <property type="entry name" value="At1g67623-like"/>
</dbReference>
<proteinExistence type="predicted"/>
<sequence length="295" mass="34073">MLSRGEKWFNLGGVSSQSSNNTHQINLSQSILQSFNSNRRDCYSKGVSQKSCLLEESIKSPINDLDMDSLPPSMLHKILSTVATMNIRDFGSARIAFPGFNEVGREDHFYRSANLIYLNDWVDEASAVQTFRLKCYRSGNLEAIYLIGMYEFFILHLVDEGWEKIHLAGERGCELAQYVDGMLNLAFSVDQRGIVHNYPAFTRQHIDKMFQIICSWQLSGHWDYDKPGMFLSMAERIDPNVPRDCWCSHIDPPEFEVSLDGSRSRWKCDRCFWNCAAYDFCFQIHLTARTWPIED</sequence>
<dbReference type="EMBL" id="JAGKQM010001439">
    <property type="protein sequence ID" value="KAH0851845.1"/>
    <property type="molecule type" value="Genomic_DNA"/>
</dbReference>
<protein>
    <recommendedName>
        <fullName evidence="1">At2g35280-like TPR domain-containing protein</fullName>
    </recommendedName>
</protein>
<evidence type="ECO:0000313" key="2">
    <source>
        <dbReference type="EMBL" id="KAH0851845.1"/>
    </source>
</evidence>
<dbReference type="Pfam" id="PF23310">
    <property type="entry name" value="TPR_27"/>
    <property type="match status" value="1"/>
</dbReference>